<comment type="caution">
    <text evidence="1">The sequence shown here is derived from an EMBL/GenBank/DDBJ whole genome shotgun (WGS) entry which is preliminary data.</text>
</comment>
<evidence type="ECO:0000313" key="1">
    <source>
        <dbReference type="EMBL" id="RRT78307.1"/>
    </source>
</evidence>
<dbReference type="AlphaFoldDB" id="A0A427AQ10"/>
<proteinExistence type="predicted"/>
<protein>
    <submittedName>
        <fullName evidence="1">Uncharacterized protein</fullName>
    </submittedName>
</protein>
<name>A0A427AQ10_ENSVE</name>
<evidence type="ECO:0000313" key="2">
    <source>
        <dbReference type="Proteomes" id="UP000287651"/>
    </source>
</evidence>
<reference evidence="1 2" key="1">
    <citation type="journal article" date="2014" name="Agronomy (Basel)">
        <title>A Draft Genome Sequence for Ensete ventricosum, the Drought-Tolerant Tree Against Hunger.</title>
        <authorList>
            <person name="Harrison J."/>
            <person name="Moore K.A."/>
            <person name="Paszkiewicz K."/>
            <person name="Jones T."/>
            <person name="Grant M."/>
            <person name="Ambacheew D."/>
            <person name="Muzemil S."/>
            <person name="Studholme D.J."/>
        </authorList>
    </citation>
    <scope>NUCLEOTIDE SEQUENCE [LARGE SCALE GENOMIC DNA]</scope>
</reference>
<organism evidence="1 2">
    <name type="scientific">Ensete ventricosum</name>
    <name type="common">Abyssinian banana</name>
    <name type="synonym">Musa ensete</name>
    <dbReference type="NCBI Taxonomy" id="4639"/>
    <lineage>
        <taxon>Eukaryota</taxon>
        <taxon>Viridiplantae</taxon>
        <taxon>Streptophyta</taxon>
        <taxon>Embryophyta</taxon>
        <taxon>Tracheophyta</taxon>
        <taxon>Spermatophyta</taxon>
        <taxon>Magnoliopsida</taxon>
        <taxon>Liliopsida</taxon>
        <taxon>Zingiberales</taxon>
        <taxon>Musaceae</taxon>
        <taxon>Ensete</taxon>
    </lineage>
</organism>
<dbReference type="EMBL" id="AMZH03001708">
    <property type="protein sequence ID" value="RRT78307.1"/>
    <property type="molecule type" value="Genomic_DNA"/>
</dbReference>
<sequence length="56" mass="6337">MAKLFWLEASCSWEAEAYWERRLGCGDGEEGQEARGSVLWCPKLGLLLLLLLLLVI</sequence>
<dbReference type="Proteomes" id="UP000287651">
    <property type="component" value="Unassembled WGS sequence"/>
</dbReference>
<accession>A0A427AQ10</accession>
<gene>
    <name evidence="1" type="ORF">B296_00015404</name>
</gene>